<keyword evidence="4" id="KW-1185">Reference proteome</keyword>
<accession>A0A0D6ER86</accession>
<feature type="non-terminal residue" evidence="3">
    <location>
        <position position="1"/>
    </location>
</feature>
<dbReference type="Gene3D" id="2.60.300.12">
    <property type="entry name" value="HesB-like domain"/>
    <property type="match status" value="1"/>
</dbReference>
<dbReference type="GO" id="GO:0051539">
    <property type="term" value="F:4 iron, 4 sulfur cluster binding"/>
    <property type="evidence" value="ECO:0007669"/>
    <property type="project" value="TreeGrafter"/>
</dbReference>
<dbReference type="EMBL" id="CENE01000026">
    <property type="protein sequence ID" value="CEQ42464.1"/>
    <property type="molecule type" value="Genomic_DNA"/>
</dbReference>
<evidence type="ECO:0000313" key="4">
    <source>
        <dbReference type="Proteomes" id="UP000243876"/>
    </source>
</evidence>
<evidence type="ECO:0000256" key="1">
    <source>
        <dbReference type="ARBA" id="ARBA00006718"/>
    </source>
</evidence>
<dbReference type="InterPro" id="IPR035903">
    <property type="entry name" value="HesB-like_dom_sf"/>
</dbReference>
<dbReference type="Proteomes" id="UP000243876">
    <property type="component" value="Unassembled WGS sequence"/>
</dbReference>
<comment type="similarity">
    <text evidence="1">Belongs to the HesB/IscA family.</text>
</comment>
<dbReference type="Pfam" id="PF01521">
    <property type="entry name" value="Fe-S_biosyn"/>
    <property type="match status" value="1"/>
</dbReference>
<feature type="domain" description="Core" evidence="2">
    <location>
        <begin position="63"/>
        <end position="159"/>
    </location>
</feature>
<gene>
    <name evidence="3" type="primary">SPOSA6832_04279</name>
</gene>
<dbReference type="GO" id="GO:0005506">
    <property type="term" value="F:iron ion binding"/>
    <property type="evidence" value="ECO:0007669"/>
    <property type="project" value="TreeGrafter"/>
</dbReference>
<sequence length="176" mass="19044">SSSLRSLYTSSHASRSYLSRRLLLHPNAATRRRGISVAAQPPPEPSEDFEPVEAELTEGETLEMALTDAAIKQIERAQQLAKDTNLALRLTVESGGCHGYQYKMLVTSHREADDYLFAPSGTTAKMLVDSASLPLVKGSEIDYATELIGSAFKVKGNPQSKDAGCGCGVSWELKDL</sequence>
<proteinExistence type="inferred from homology"/>
<evidence type="ECO:0000313" key="3">
    <source>
        <dbReference type="EMBL" id="CEQ42464.1"/>
    </source>
</evidence>
<name>A0A0D6ER86_SPOSA</name>
<feature type="non-terminal residue" evidence="3">
    <location>
        <position position="176"/>
    </location>
</feature>
<dbReference type="AlphaFoldDB" id="A0A0D6ER86"/>
<dbReference type="PANTHER" id="PTHR43011">
    <property type="entry name" value="IRON-SULFUR CLUSTER ASSEMBLY 2 HOMOLOG, MITOCHONDRIAL"/>
    <property type="match status" value="1"/>
</dbReference>
<dbReference type="SUPFAM" id="SSF89360">
    <property type="entry name" value="HesB-like domain"/>
    <property type="match status" value="1"/>
</dbReference>
<evidence type="ECO:0000259" key="2">
    <source>
        <dbReference type="Pfam" id="PF01521"/>
    </source>
</evidence>
<dbReference type="GO" id="GO:0051537">
    <property type="term" value="F:2 iron, 2 sulfur cluster binding"/>
    <property type="evidence" value="ECO:0007669"/>
    <property type="project" value="TreeGrafter"/>
</dbReference>
<dbReference type="InterPro" id="IPR000361">
    <property type="entry name" value="ATAP_core_dom"/>
</dbReference>
<reference evidence="4" key="1">
    <citation type="submission" date="2015-02" db="EMBL/GenBank/DDBJ databases">
        <authorList>
            <person name="Gon?alves P."/>
        </authorList>
    </citation>
    <scope>NUCLEOTIDE SEQUENCE [LARGE SCALE GENOMIC DNA]</scope>
</reference>
<dbReference type="InterPro" id="IPR016092">
    <property type="entry name" value="ATAP"/>
</dbReference>
<dbReference type="OrthoDB" id="1938621at2759"/>
<dbReference type="GO" id="GO:0016226">
    <property type="term" value="P:iron-sulfur cluster assembly"/>
    <property type="evidence" value="ECO:0007669"/>
    <property type="project" value="InterPro"/>
</dbReference>
<dbReference type="GO" id="GO:0005739">
    <property type="term" value="C:mitochondrion"/>
    <property type="evidence" value="ECO:0007669"/>
    <property type="project" value="TreeGrafter"/>
</dbReference>
<protein>
    <submittedName>
        <fullName evidence="3">SPOSA6832_04279-mRNA-1:cds</fullName>
    </submittedName>
</protein>
<organism evidence="3 4">
    <name type="scientific">Sporidiobolus salmonicolor</name>
    <name type="common">Yeast-like fungus</name>
    <name type="synonym">Sporobolomyces salmonicolor</name>
    <dbReference type="NCBI Taxonomy" id="5005"/>
    <lineage>
        <taxon>Eukaryota</taxon>
        <taxon>Fungi</taxon>
        <taxon>Dikarya</taxon>
        <taxon>Basidiomycota</taxon>
        <taxon>Pucciniomycotina</taxon>
        <taxon>Microbotryomycetes</taxon>
        <taxon>Sporidiobolales</taxon>
        <taxon>Sporidiobolaceae</taxon>
        <taxon>Sporobolomyces</taxon>
    </lineage>
</organism>
<dbReference type="NCBIfam" id="TIGR00049">
    <property type="entry name" value="iron-sulfur cluster assembly accessory protein"/>
    <property type="match status" value="1"/>
</dbReference>
<dbReference type="PANTHER" id="PTHR43011:SF1">
    <property type="entry name" value="IRON-SULFUR CLUSTER ASSEMBLY 2 HOMOLOG, MITOCHONDRIAL"/>
    <property type="match status" value="1"/>
</dbReference>